<dbReference type="EMBL" id="DVLP01000199">
    <property type="protein sequence ID" value="HIT75211.1"/>
    <property type="molecule type" value="Genomic_DNA"/>
</dbReference>
<dbReference type="InterPro" id="IPR027005">
    <property type="entry name" value="PMT-like"/>
</dbReference>
<feature type="transmembrane region" description="Helical" evidence="10">
    <location>
        <begin position="384"/>
        <end position="401"/>
    </location>
</feature>
<feature type="transmembrane region" description="Helical" evidence="10">
    <location>
        <begin position="224"/>
        <end position="242"/>
    </location>
</feature>
<feature type="transmembrane region" description="Helical" evidence="10">
    <location>
        <begin position="7"/>
        <end position="26"/>
    </location>
</feature>
<feature type="transmembrane region" description="Helical" evidence="10">
    <location>
        <begin position="103"/>
        <end position="121"/>
    </location>
</feature>
<dbReference type="InterPro" id="IPR003342">
    <property type="entry name" value="ArnT-like_N"/>
</dbReference>
<dbReference type="Pfam" id="PF02366">
    <property type="entry name" value="PMT"/>
    <property type="match status" value="1"/>
</dbReference>
<name>A0A9D1KM85_9ACTN</name>
<feature type="transmembrane region" description="Helical" evidence="10">
    <location>
        <begin position="465"/>
        <end position="488"/>
    </location>
</feature>
<keyword evidence="5 10" id="KW-0808">Transferase</keyword>
<dbReference type="PANTHER" id="PTHR10050:SF46">
    <property type="entry name" value="PROTEIN O-MANNOSYL-TRANSFERASE 2"/>
    <property type="match status" value="1"/>
</dbReference>
<feature type="domain" description="Protein O-mannosyl-transferase C-terminal four TM" evidence="12">
    <location>
        <begin position="312"/>
        <end position="507"/>
    </location>
</feature>
<dbReference type="PANTHER" id="PTHR10050">
    <property type="entry name" value="DOLICHYL-PHOSPHATE-MANNOSE--PROTEIN MANNOSYLTRANSFERASE"/>
    <property type="match status" value="1"/>
</dbReference>
<dbReference type="GO" id="GO:0012505">
    <property type="term" value="C:endomembrane system"/>
    <property type="evidence" value="ECO:0007669"/>
    <property type="project" value="UniProtKB-SubCell"/>
</dbReference>
<evidence type="ECO:0000259" key="11">
    <source>
        <dbReference type="Pfam" id="PF02366"/>
    </source>
</evidence>
<protein>
    <recommendedName>
        <fullName evidence="9 10">Polyprenol-phosphate-mannose--protein mannosyltransferase</fullName>
        <ecNumber evidence="10">2.4.1.-</ecNumber>
    </recommendedName>
</protein>
<sequence length="508" mass="56542">MPTDRLWGWIVAIAITLTAFGMRLVGLATPKYLVFDETYYPKDAWTLRQFGYETEWPDGDIVNPQIAAGITDQYSDQASFVVHPPLGKWLIAAGEQLFGMNAFGWRFPSLVFGCLTLLVVIRLVRRLSRSTMIGALAGILLMFDGLSFVMARIGLLDGFLAFFLMAAVACLLIDRDWSRARLARHLVARRIPDLQGQYGPWQWLRPWRIAAGLLFGLACGVKWNGLYVLAAFALLSLAWDIGARKLAGAGINSWRGLILDGVPAFLSLVVVALGSYIATWSGWLATTGGHSRDWAEQNPDATSVRLLGGPLASLWHYHREIFSFHNGEYIRNAEHPYDAHPMGWLVMARPIGIDAVNDIPAGQDGCPTTAERCLQVISGSGTPVLWWMALVALVCAAFFWIGTRDWRFGVPIVGVLSNWIPWFFVADRPQFFFYAITIVPFSVMALALCLGKVLGEPDAGERRKLGGFVVGAVLALVGANFTFMYPILTDRVITYQQWILRMWFASWI</sequence>
<comment type="function">
    <text evidence="10">Protein O-mannosyltransferase that catalyzes the transfer of a single mannose residue from a polyprenol phospho-mannosyl lipidic donor to the hydroxyl group of selected serine and threonine residues in acceptor proteins.</text>
</comment>
<evidence type="ECO:0000256" key="6">
    <source>
        <dbReference type="ARBA" id="ARBA00022692"/>
    </source>
</evidence>
<comment type="subcellular location">
    <subcellularLocation>
        <location evidence="10">Cell membrane</location>
    </subcellularLocation>
    <subcellularLocation>
        <location evidence="1">Endomembrane system</location>
        <topology evidence="1">Multi-pass membrane protein</topology>
    </subcellularLocation>
</comment>
<keyword evidence="8 10" id="KW-0472">Membrane</keyword>
<feature type="transmembrane region" description="Helical" evidence="10">
    <location>
        <begin position="254"/>
        <end position="278"/>
    </location>
</feature>
<keyword evidence="6 10" id="KW-0812">Transmembrane</keyword>
<feature type="transmembrane region" description="Helical" evidence="10">
    <location>
        <begin position="133"/>
        <end position="153"/>
    </location>
</feature>
<comment type="similarity">
    <text evidence="3 10">Belongs to the glycosyltransferase 39 family.</text>
</comment>
<dbReference type="InterPro" id="IPR032421">
    <property type="entry name" value="PMT_4TMC"/>
</dbReference>
<dbReference type="EC" id="2.4.1.-" evidence="10"/>
<proteinExistence type="inferred from homology"/>
<evidence type="ECO:0000256" key="2">
    <source>
        <dbReference type="ARBA" id="ARBA00004922"/>
    </source>
</evidence>
<feature type="domain" description="ArnT-like N-terminal" evidence="11">
    <location>
        <begin position="14"/>
        <end position="241"/>
    </location>
</feature>
<evidence type="ECO:0000256" key="8">
    <source>
        <dbReference type="ARBA" id="ARBA00023136"/>
    </source>
</evidence>
<evidence type="ECO:0000256" key="1">
    <source>
        <dbReference type="ARBA" id="ARBA00004127"/>
    </source>
</evidence>
<evidence type="ECO:0000256" key="9">
    <source>
        <dbReference type="ARBA" id="ARBA00093617"/>
    </source>
</evidence>
<organism evidence="13 14">
    <name type="scientific">Candidatus Avipropionibacterium avicola</name>
    <dbReference type="NCBI Taxonomy" id="2840701"/>
    <lineage>
        <taxon>Bacteria</taxon>
        <taxon>Bacillati</taxon>
        <taxon>Actinomycetota</taxon>
        <taxon>Actinomycetes</taxon>
        <taxon>Propionibacteriales</taxon>
        <taxon>Propionibacteriaceae</taxon>
        <taxon>Propionibacteriaceae incertae sedis</taxon>
        <taxon>Candidatus Avipropionibacterium</taxon>
    </lineage>
</organism>
<evidence type="ECO:0000313" key="14">
    <source>
        <dbReference type="Proteomes" id="UP000886842"/>
    </source>
</evidence>
<feature type="transmembrane region" description="Helical" evidence="10">
    <location>
        <begin position="431"/>
        <end position="453"/>
    </location>
</feature>
<evidence type="ECO:0000313" key="13">
    <source>
        <dbReference type="EMBL" id="HIT75211.1"/>
    </source>
</evidence>
<reference evidence="13" key="2">
    <citation type="journal article" date="2021" name="PeerJ">
        <title>Extensive microbial diversity within the chicken gut microbiome revealed by metagenomics and culture.</title>
        <authorList>
            <person name="Gilroy R."/>
            <person name="Ravi A."/>
            <person name="Getino M."/>
            <person name="Pursley I."/>
            <person name="Horton D.L."/>
            <person name="Alikhan N.F."/>
            <person name="Baker D."/>
            <person name="Gharbi K."/>
            <person name="Hall N."/>
            <person name="Watson M."/>
            <person name="Adriaenssens E.M."/>
            <person name="Foster-Nyarko E."/>
            <person name="Jarju S."/>
            <person name="Secka A."/>
            <person name="Antonio M."/>
            <person name="Oren A."/>
            <person name="Chaudhuri R.R."/>
            <person name="La Ragione R."/>
            <person name="Hildebrand F."/>
            <person name="Pallen M.J."/>
        </authorList>
    </citation>
    <scope>NUCLEOTIDE SEQUENCE</scope>
    <source>
        <strain evidence="13">ChiGjej1B1-24693</strain>
    </source>
</reference>
<dbReference type="GO" id="GO:0005886">
    <property type="term" value="C:plasma membrane"/>
    <property type="evidence" value="ECO:0007669"/>
    <property type="project" value="UniProtKB-SubCell"/>
</dbReference>
<feature type="transmembrane region" description="Helical" evidence="10">
    <location>
        <begin position="408"/>
        <end position="425"/>
    </location>
</feature>
<reference evidence="13" key="1">
    <citation type="submission" date="2020-10" db="EMBL/GenBank/DDBJ databases">
        <authorList>
            <person name="Gilroy R."/>
        </authorList>
    </citation>
    <scope>NUCLEOTIDE SEQUENCE</scope>
    <source>
        <strain evidence="13">ChiGjej1B1-24693</strain>
    </source>
</reference>
<evidence type="ECO:0000256" key="5">
    <source>
        <dbReference type="ARBA" id="ARBA00022679"/>
    </source>
</evidence>
<evidence type="ECO:0000256" key="4">
    <source>
        <dbReference type="ARBA" id="ARBA00022676"/>
    </source>
</evidence>
<dbReference type="AlphaFoldDB" id="A0A9D1KM85"/>
<comment type="pathway">
    <text evidence="2 10">Protein modification; protein glycosylation.</text>
</comment>
<evidence type="ECO:0000259" key="12">
    <source>
        <dbReference type="Pfam" id="PF16192"/>
    </source>
</evidence>
<dbReference type="Proteomes" id="UP000886842">
    <property type="component" value="Unassembled WGS sequence"/>
</dbReference>
<keyword evidence="10" id="KW-1003">Cell membrane</keyword>
<evidence type="ECO:0000256" key="10">
    <source>
        <dbReference type="RuleBase" id="RU367007"/>
    </source>
</evidence>
<dbReference type="Pfam" id="PF16192">
    <property type="entry name" value="PMT_4TMC"/>
    <property type="match status" value="1"/>
</dbReference>
<keyword evidence="7 10" id="KW-1133">Transmembrane helix</keyword>
<evidence type="ECO:0000256" key="7">
    <source>
        <dbReference type="ARBA" id="ARBA00022989"/>
    </source>
</evidence>
<accession>A0A9D1KM85</accession>
<dbReference type="GO" id="GO:0004169">
    <property type="term" value="F:dolichyl-phosphate-mannose-protein mannosyltransferase activity"/>
    <property type="evidence" value="ECO:0007669"/>
    <property type="project" value="UniProtKB-UniRule"/>
</dbReference>
<keyword evidence="4 10" id="KW-0328">Glycosyltransferase</keyword>
<comment type="caution">
    <text evidence="13">The sequence shown here is derived from an EMBL/GenBank/DDBJ whole genome shotgun (WGS) entry which is preliminary data.</text>
</comment>
<evidence type="ECO:0000256" key="3">
    <source>
        <dbReference type="ARBA" id="ARBA00007222"/>
    </source>
</evidence>
<gene>
    <name evidence="13" type="ORF">IAA98_06480</name>
</gene>
<feature type="transmembrane region" description="Helical" evidence="10">
    <location>
        <begin position="159"/>
        <end position="177"/>
    </location>
</feature>